<name>A0A382F9J9_9ZZZZ</name>
<evidence type="ECO:0008006" key="14">
    <source>
        <dbReference type="Google" id="ProtNLM"/>
    </source>
</evidence>
<evidence type="ECO:0000256" key="7">
    <source>
        <dbReference type="ARBA" id="ARBA00022989"/>
    </source>
</evidence>
<evidence type="ECO:0000313" key="13">
    <source>
        <dbReference type="EMBL" id="SVB58757.1"/>
    </source>
</evidence>
<evidence type="ECO:0000256" key="9">
    <source>
        <dbReference type="ARBA" id="ARBA00023065"/>
    </source>
</evidence>
<dbReference type="GO" id="GO:0015824">
    <property type="term" value="P:proline transport"/>
    <property type="evidence" value="ECO:0007669"/>
    <property type="project" value="TreeGrafter"/>
</dbReference>
<evidence type="ECO:0000256" key="2">
    <source>
        <dbReference type="ARBA" id="ARBA00006434"/>
    </source>
</evidence>
<feature type="transmembrane region" description="Helical" evidence="12">
    <location>
        <begin position="105"/>
        <end position="124"/>
    </location>
</feature>
<dbReference type="InterPro" id="IPR001734">
    <property type="entry name" value="Na/solute_symporter"/>
</dbReference>
<gene>
    <name evidence="13" type="ORF">METZ01_LOCUS211611</name>
</gene>
<evidence type="ECO:0000256" key="1">
    <source>
        <dbReference type="ARBA" id="ARBA00004651"/>
    </source>
</evidence>
<evidence type="ECO:0000256" key="3">
    <source>
        <dbReference type="ARBA" id="ARBA00022448"/>
    </source>
</evidence>
<keyword evidence="5 12" id="KW-0812">Transmembrane</keyword>
<dbReference type="EMBL" id="UINC01048338">
    <property type="protein sequence ID" value="SVB58757.1"/>
    <property type="molecule type" value="Genomic_DNA"/>
</dbReference>
<evidence type="ECO:0000256" key="11">
    <source>
        <dbReference type="ARBA" id="ARBA00023201"/>
    </source>
</evidence>
<dbReference type="PANTHER" id="PTHR48086:SF3">
    <property type="entry name" value="SODIUM_PROLINE SYMPORTER"/>
    <property type="match status" value="1"/>
</dbReference>
<evidence type="ECO:0000256" key="8">
    <source>
        <dbReference type="ARBA" id="ARBA00023053"/>
    </source>
</evidence>
<accession>A0A382F9J9</accession>
<feature type="transmembrane region" description="Helical" evidence="12">
    <location>
        <begin position="167"/>
        <end position="189"/>
    </location>
</feature>
<evidence type="ECO:0000256" key="5">
    <source>
        <dbReference type="ARBA" id="ARBA00022692"/>
    </source>
</evidence>
<keyword evidence="8" id="KW-0915">Sodium</keyword>
<protein>
    <recommendedName>
        <fullName evidence="14">Sodium:solute symporter family protein</fullName>
    </recommendedName>
</protein>
<dbReference type="PROSITE" id="PS50283">
    <property type="entry name" value="NA_SOLUT_SYMP_3"/>
    <property type="match status" value="1"/>
</dbReference>
<keyword evidence="3" id="KW-0813">Transport</keyword>
<keyword evidence="6" id="KW-0769">Symport</keyword>
<feature type="transmembrane region" description="Helical" evidence="12">
    <location>
        <begin position="55"/>
        <end position="77"/>
    </location>
</feature>
<comment type="similarity">
    <text evidence="2">Belongs to the sodium:solute symporter (SSF) (TC 2.A.21) family.</text>
</comment>
<sequence>MLIGYFSNRLFRGTGEDYFVASRTIGPFLLLMSLFGTNMTSFAILGASGEAYHEGIGVFTLMASSSALVIPCVFFFVGTRIWSIGKRHGILTQVQYFRKRWGSDGLGLVLFVVLIAFLIPYLLIGVMGGGITLNQITGGQIPEWVGSLAVCAVVLTYVCCGGMRGTAWVNTFQTLVFMILGAITFFVIVEKMGGLSQSMT</sequence>
<keyword evidence="10 12" id="KW-0472">Membrane</keyword>
<proteinExistence type="inferred from homology"/>
<dbReference type="PANTHER" id="PTHR48086">
    <property type="entry name" value="SODIUM/PROLINE SYMPORTER-RELATED"/>
    <property type="match status" value="1"/>
</dbReference>
<evidence type="ECO:0000256" key="6">
    <source>
        <dbReference type="ARBA" id="ARBA00022847"/>
    </source>
</evidence>
<feature type="transmembrane region" description="Helical" evidence="12">
    <location>
        <begin position="144"/>
        <end position="160"/>
    </location>
</feature>
<feature type="non-terminal residue" evidence="13">
    <location>
        <position position="200"/>
    </location>
</feature>
<keyword evidence="4" id="KW-1003">Cell membrane</keyword>
<feature type="transmembrane region" description="Helical" evidence="12">
    <location>
        <begin position="28"/>
        <end position="49"/>
    </location>
</feature>
<keyword evidence="9" id="KW-0406">Ion transport</keyword>
<dbReference type="InterPro" id="IPR050277">
    <property type="entry name" value="Sodium:Solute_Symporter"/>
</dbReference>
<evidence type="ECO:0000256" key="10">
    <source>
        <dbReference type="ARBA" id="ARBA00023136"/>
    </source>
</evidence>
<dbReference type="GO" id="GO:0015193">
    <property type="term" value="F:L-proline transmembrane transporter activity"/>
    <property type="evidence" value="ECO:0007669"/>
    <property type="project" value="TreeGrafter"/>
</dbReference>
<dbReference type="AlphaFoldDB" id="A0A382F9J9"/>
<dbReference type="Pfam" id="PF00474">
    <property type="entry name" value="SSF"/>
    <property type="match status" value="1"/>
</dbReference>
<organism evidence="13">
    <name type="scientific">marine metagenome</name>
    <dbReference type="NCBI Taxonomy" id="408172"/>
    <lineage>
        <taxon>unclassified sequences</taxon>
        <taxon>metagenomes</taxon>
        <taxon>ecological metagenomes</taxon>
    </lineage>
</organism>
<dbReference type="InterPro" id="IPR038377">
    <property type="entry name" value="Na/Glc_symporter_sf"/>
</dbReference>
<evidence type="ECO:0000256" key="4">
    <source>
        <dbReference type="ARBA" id="ARBA00022475"/>
    </source>
</evidence>
<comment type="subcellular location">
    <subcellularLocation>
        <location evidence="1">Cell membrane</location>
        <topology evidence="1">Multi-pass membrane protein</topology>
    </subcellularLocation>
</comment>
<dbReference type="GO" id="GO:0005886">
    <property type="term" value="C:plasma membrane"/>
    <property type="evidence" value="ECO:0007669"/>
    <property type="project" value="UniProtKB-SubCell"/>
</dbReference>
<keyword evidence="11" id="KW-0739">Sodium transport</keyword>
<keyword evidence="7 12" id="KW-1133">Transmembrane helix</keyword>
<dbReference type="GO" id="GO:0005298">
    <property type="term" value="F:proline:sodium symporter activity"/>
    <property type="evidence" value="ECO:0007669"/>
    <property type="project" value="TreeGrafter"/>
</dbReference>
<evidence type="ECO:0000256" key="12">
    <source>
        <dbReference type="SAM" id="Phobius"/>
    </source>
</evidence>
<dbReference type="Gene3D" id="1.20.1730.10">
    <property type="entry name" value="Sodium/glucose cotransporter"/>
    <property type="match status" value="1"/>
</dbReference>
<reference evidence="13" key="1">
    <citation type="submission" date="2018-05" db="EMBL/GenBank/DDBJ databases">
        <authorList>
            <person name="Lanie J.A."/>
            <person name="Ng W.-L."/>
            <person name="Kazmierczak K.M."/>
            <person name="Andrzejewski T.M."/>
            <person name="Davidsen T.M."/>
            <person name="Wayne K.J."/>
            <person name="Tettelin H."/>
            <person name="Glass J.I."/>
            <person name="Rusch D."/>
            <person name="Podicherti R."/>
            <person name="Tsui H.-C.T."/>
            <person name="Winkler M.E."/>
        </authorList>
    </citation>
    <scope>NUCLEOTIDE SEQUENCE</scope>
</reference>